<feature type="domain" description="NAD-dependent epimerase/dehydratase" evidence="2">
    <location>
        <begin position="138"/>
        <end position="207"/>
    </location>
</feature>
<protein>
    <recommendedName>
        <fullName evidence="6">Cupin 2 conserved barrel domain-containing protein</fullName>
    </recommendedName>
</protein>
<dbReference type="InterPro" id="IPR001509">
    <property type="entry name" value="Epimerase_deHydtase"/>
</dbReference>
<dbReference type="Pfam" id="PF07883">
    <property type="entry name" value="Cupin_2"/>
    <property type="match status" value="1"/>
</dbReference>
<keyword evidence="5" id="KW-1185">Reference proteome</keyword>
<reference evidence="4 5" key="1">
    <citation type="submission" date="2023-10" db="EMBL/GenBank/DDBJ databases">
        <title>Sorlinia euscelidii gen. nov., sp. nov., an acetic acid bacteria isolated from the gut of Euscelidius variegatus emitter.</title>
        <authorList>
            <person name="Michoud G."/>
            <person name="Marasco R."/>
            <person name="Seferji K."/>
            <person name="Gonella E."/>
            <person name="Garuglieri E."/>
            <person name="Alma A."/>
            <person name="Mapelli F."/>
            <person name="Borin S."/>
            <person name="Daffonchio D."/>
            <person name="Crotti E."/>
        </authorList>
    </citation>
    <scope>NUCLEOTIDE SEQUENCE [LARGE SCALE GENOMIC DNA]</scope>
    <source>
        <strain evidence="4 5">EV16P</strain>
    </source>
</reference>
<dbReference type="PANTHER" id="PTHR38599">
    <property type="entry name" value="CUPIN DOMAIN PROTEIN (AFU_ORTHOLOGUE AFUA_3G13620)"/>
    <property type="match status" value="1"/>
</dbReference>
<accession>A0ABU7TZ54</accession>
<dbReference type="SUPFAM" id="SSF51735">
    <property type="entry name" value="NAD(P)-binding Rossmann-fold domains"/>
    <property type="match status" value="1"/>
</dbReference>
<sequence>MRKFIALGALAASFWAPALHAETKVTPLITRDLQGIPGKEGAMLTVDYPPGGWDPVHRHHASVFVYVLKGSVVMQVEGHAPVTLKAGQSFFEGPDDVHIVGRNASQTASARFVAFFVKDKTTLLSCQRIKTGYRTMKIFVAGASGALGRPLITQLRAAGHEVWGMAHRPESLTALEKLGAQGVKGDALDREAIFTLMAQIRPDVVIDQLTSLPASPFDLPKRLPADRTLRLEGAGMSSRRPRPTA</sequence>
<evidence type="ECO:0008006" key="6">
    <source>
        <dbReference type="Google" id="ProtNLM"/>
    </source>
</evidence>
<dbReference type="Gene3D" id="3.40.50.720">
    <property type="entry name" value="NAD(P)-binding Rossmann-like Domain"/>
    <property type="match status" value="1"/>
</dbReference>
<dbReference type="RefSeq" id="WP_394818777.1">
    <property type="nucleotide sequence ID" value="NZ_JAWJZY010000001.1"/>
</dbReference>
<comment type="caution">
    <text evidence="4">The sequence shown here is derived from an EMBL/GenBank/DDBJ whole genome shotgun (WGS) entry which is preliminary data.</text>
</comment>
<evidence type="ECO:0000313" key="5">
    <source>
        <dbReference type="Proteomes" id="UP001312908"/>
    </source>
</evidence>
<dbReference type="InterPro" id="IPR014710">
    <property type="entry name" value="RmlC-like_jellyroll"/>
</dbReference>
<name>A0ABU7TZ54_9PROT</name>
<evidence type="ECO:0000259" key="3">
    <source>
        <dbReference type="Pfam" id="PF07883"/>
    </source>
</evidence>
<dbReference type="EMBL" id="JAWJZY010000001">
    <property type="protein sequence ID" value="MEE8657785.1"/>
    <property type="molecule type" value="Genomic_DNA"/>
</dbReference>
<dbReference type="InterPro" id="IPR011051">
    <property type="entry name" value="RmlC_Cupin_sf"/>
</dbReference>
<dbReference type="PANTHER" id="PTHR38599:SF1">
    <property type="entry name" value="CUPIN DOMAIN PROTEIN (AFU_ORTHOLOGUE AFUA_3G13620)"/>
    <property type="match status" value="1"/>
</dbReference>
<feature type="signal peptide" evidence="1">
    <location>
        <begin position="1"/>
        <end position="21"/>
    </location>
</feature>
<dbReference type="Proteomes" id="UP001312908">
    <property type="component" value="Unassembled WGS sequence"/>
</dbReference>
<evidence type="ECO:0000259" key="2">
    <source>
        <dbReference type="Pfam" id="PF01370"/>
    </source>
</evidence>
<feature type="domain" description="Cupin type-2" evidence="3">
    <location>
        <begin position="45"/>
        <end position="114"/>
    </location>
</feature>
<evidence type="ECO:0000256" key="1">
    <source>
        <dbReference type="SAM" id="SignalP"/>
    </source>
</evidence>
<proteinExistence type="predicted"/>
<dbReference type="CDD" id="cd02234">
    <property type="entry name" value="cupin_BLR7677-like"/>
    <property type="match status" value="1"/>
</dbReference>
<evidence type="ECO:0000313" key="4">
    <source>
        <dbReference type="EMBL" id="MEE8657785.1"/>
    </source>
</evidence>
<organism evidence="4 5">
    <name type="scientific">Sorlinia euscelidii</name>
    <dbReference type="NCBI Taxonomy" id="3081148"/>
    <lineage>
        <taxon>Bacteria</taxon>
        <taxon>Pseudomonadati</taxon>
        <taxon>Pseudomonadota</taxon>
        <taxon>Alphaproteobacteria</taxon>
        <taxon>Acetobacterales</taxon>
        <taxon>Acetobacteraceae</taxon>
        <taxon>Sorlinia</taxon>
    </lineage>
</organism>
<dbReference type="InterPro" id="IPR013096">
    <property type="entry name" value="Cupin_2"/>
</dbReference>
<dbReference type="SUPFAM" id="SSF51182">
    <property type="entry name" value="RmlC-like cupins"/>
    <property type="match status" value="1"/>
</dbReference>
<keyword evidence="1" id="KW-0732">Signal</keyword>
<dbReference type="Gene3D" id="2.60.120.10">
    <property type="entry name" value="Jelly Rolls"/>
    <property type="match status" value="1"/>
</dbReference>
<feature type="chain" id="PRO_5047417013" description="Cupin 2 conserved barrel domain-containing protein" evidence="1">
    <location>
        <begin position="22"/>
        <end position="245"/>
    </location>
</feature>
<gene>
    <name evidence="4" type="ORF">DOFOFD_01995</name>
</gene>
<dbReference type="InterPro" id="IPR036291">
    <property type="entry name" value="NAD(P)-bd_dom_sf"/>
</dbReference>
<dbReference type="Pfam" id="PF01370">
    <property type="entry name" value="Epimerase"/>
    <property type="match status" value="1"/>
</dbReference>